<dbReference type="HOGENOM" id="CLU_013299_0_2_1"/>
<dbReference type="GO" id="GO:0006397">
    <property type="term" value="P:mRNA processing"/>
    <property type="evidence" value="ECO:0007669"/>
    <property type="project" value="UniProtKB-KW"/>
</dbReference>
<reference evidence="20 22" key="2">
    <citation type="journal article" date="2013" name="Nature">
        <title>Insights into bilaterian evolution from three spiralian genomes.</title>
        <authorList>
            <person name="Simakov O."/>
            <person name="Marletaz F."/>
            <person name="Cho S.J."/>
            <person name="Edsinger-Gonzales E."/>
            <person name="Havlak P."/>
            <person name="Hellsten U."/>
            <person name="Kuo D.H."/>
            <person name="Larsson T."/>
            <person name="Lv J."/>
            <person name="Arendt D."/>
            <person name="Savage R."/>
            <person name="Osoegawa K."/>
            <person name="de Jong P."/>
            <person name="Grimwood J."/>
            <person name="Chapman J.A."/>
            <person name="Shapiro H."/>
            <person name="Aerts A."/>
            <person name="Otillar R.P."/>
            <person name="Terry A.Y."/>
            <person name="Boore J.L."/>
            <person name="Grigoriev I.V."/>
            <person name="Lindberg D.R."/>
            <person name="Seaver E.C."/>
            <person name="Weisblat D.A."/>
            <person name="Putnam N.H."/>
            <person name="Rokhsar D.S."/>
        </authorList>
    </citation>
    <scope>NUCLEOTIDE SEQUENCE</scope>
    <source>
        <strain evidence="20 22">I ESC-2004</strain>
    </source>
</reference>
<evidence type="ECO:0000256" key="13">
    <source>
        <dbReference type="ARBA" id="ARBA00023002"/>
    </source>
</evidence>
<keyword evidence="7" id="KW-0819">tRNA processing</keyword>
<organism evidence="20">
    <name type="scientific">Capitella teleta</name>
    <name type="common">Polychaete worm</name>
    <dbReference type="NCBI Taxonomy" id="283909"/>
    <lineage>
        <taxon>Eukaryota</taxon>
        <taxon>Metazoa</taxon>
        <taxon>Spiralia</taxon>
        <taxon>Lophotrochozoa</taxon>
        <taxon>Annelida</taxon>
        <taxon>Polychaeta</taxon>
        <taxon>Sedentaria</taxon>
        <taxon>Scolecida</taxon>
        <taxon>Capitellidae</taxon>
        <taxon>Capitella</taxon>
    </lineage>
</organism>
<dbReference type="EMBL" id="AMQN01010747">
    <property type="status" value="NOT_ANNOTATED_CDS"/>
    <property type="molecule type" value="Genomic_DNA"/>
</dbReference>
<dbReference type="GO" id="GO:0008270">
    <property type="term" value="F:zinc ion binding"/>
    <property type="evidence" value="ECO:0007669"/>
    <property type="project" value="UniProtKB-KW"/>
</dbReference>
<evidence type="ECO:0000256" key="6">
    <source>
        <dbReference type="ARBA" id="ARBA00022664"/>
    </source>
</evidence>
<evidence type="ECO:0000256" key="9">
    <source>
        <dbReference type="ARBA" id="ARBA00022737"/>
    </source>
</evidence>
<protein>
    <recommendedName>
        <fullName evidence="3">tRNA-dihydrouridine(47) synthase [NAD(P)(+)]</fullName>
        <ecNumber evidence="3">1.3.1.89</ecNumber>
    </recommendedName>
</protein>
<dbReference type="Pfam" id="PF01207">
    <property type="entry name" value="Dus"/>
    <property type="match status" value="1"/>
</dbReference>
<keyword evidence="4" id="KW-0285">Flavoprotein</keyword>
<sequence length="316" mass="36015">MAIATNLLQASASEWALVRRDPSEDIFGVQICGAYPDSMTKTAQMLCNEIDVDFIDINCGCPIDLVYQKGEGCALMSRTGRFQHICQGMTSVMDIPLTVKIRTGIYDDKNIAHQLVPKLRDWGVSMVTLHGRSREQRYTRLADWKYIDKCSRLADPMPMFGNGDIMSFEDYNFARENSNVAGTMIARGALIKPWIFTEIKEQRHWDISAPERLDLLREFTNCGLTHWGSDTQGVATTRRFLLEWLSFLHRYIPVGVLERVPQKINERPPSYFCRNDLETMMASSNCGDWIKISELLLGPVPDGFSFLPKHKANSYQ</sequence>
<keyword evidence="8" id="KW-0479">Metal-binding</keyword>
<keyword evidence="22" id="KW-1185">Reference proteome</keyword>
<evidence type="ECO:0000256" key="3">
    <source>
        <dbReference type="ARBA" id="ARBA00012376"/>
    </source>
</evidence>
<comment type="catalytic activity">
    <reaction evidence="16">
        <text>a 5,6-dihydrouridine in mRNA + NAD(+) = a uridine in mRNA + NADH + H(+)</text>
        <dbReference type="Rhea" id="RHEA:69851"/>
        <dbReference type="Rhea" id="RHEA-COMP:14658"/>
        <dbReference type="Rhea" id="RHEA-COMP:17789"/>
        <dbReference type="ChEBI" id="CHEBI:15378"/>
        <dbReference type="ChEBI" id="CHEBI:57540"/>
        <dbReference type="ChEBI" id="CHEBI:57945"/>
        <dbReference type="ChEBI" id="CHEBI:65315"/>
        <dbReference type="ChEBI" id="CHEBI:74443"/>
    </reaction>
    <physiologicalReaction direction="right-to-left" evidence="16">
        <dbReference type="Rhea" id="RHEA:69853"/>
    </physiologicalReaction>
</comment>
<evidence type="ECO:0000256" key="5">
    <source>
        <dbReference type="ARBA" id="ARBA00022643"/>
    </source>
</evidence>
<evidence type="ECO:0000256" key="2">
    <source>
        <dbReference type="ARBA" id="ARBA00005451"/>
    </source>
</evidence>
<evidence type="ECO:0000256" key="16">
    <source>
        <dbReference type="ARBA" id="ARBA00048342"/>
    </source>
</evidence>
<comment type="similarity">
    <text evidence="2">Belongs to the Dus family. Dus3 subfamily.</text>
</comment>
<dbReference type="InterPro" id="IPR018517">
    <property type="entry name" value="tRNA_hU_synthase_CS"/>
</dbReference>
<dbReference type="AlphaFoldDB" id="R7TVD7"/>
<evidence type="ECO:0000256" key="7">
    <source>
        <dbReference type="ARBA" id="ARBA00022694"/>
    </source>
</evidence>
<evidence type="ECO:0000256" key="8">
    <source>
        <dbReference type="ARBA" id="ARBA00022723"/>
    </source>
</evidence>
<dbReference type="PROSITE" id="PS01136">
    <property type="entry name" value="UPF0034"/>
    <property type="match status" value="1"/>
</dbReference>
<evidence type="ECO:0000256" key="14">
    <source>
        <dbReference type="ARBA" id="ARBA00023027"/>
    </source>
</evidence>
<dbReference type="InterPro" id="IPR013785">
    <property type="entry name" value="Aldolase_TIM"/>
</dbReference>
<evidence type="ECO:0000256" key="11">
    <source>
        <dbReference type="ARBA" id="ARBA00022833"/>
    </source>
</evidence>
<dbReference type="Gene3D" id="3.20.20.70">
    <property type="entry name" value="Aldolase class I"/>
    <property type="match status" value="1"/>
</dbReference>
<dbReference type="PANTHER" id="PTHR45846:SF1">
    <property type="entry name" value="TRNA-DIHYDROURIDINE(47) SYNTHASE [NAD(P)(+)]-LIKE"/>
    <property type="match status" value="1"/>
</dbReference>
<comment type="catalytic activity">
    <reaction evidence="17">
        <text>a 5,6-dihydrouridine in mRNA + NADP(+) = a uridine in mRNA + NADPH + H(+)</text>
        <dbReference type="Rhea" id="RHEA:69855"/>
        <dbReference type="Rhea" id="RHEA-COMP:14658"/>
        <dbReference type="Rhea" id="RHEA-COMP:17789"/>
        <dbReference type="ChEBI" id="CHEBI:15378"/>
        <dbReference type="ChEBI" id="CHEBI:57783"/>
        <dbReference type="ChEBI" id="CHEBI:58349"/>
        <dbReference type="ChEBI" id="CHEBI:65315"/>
        <dbReference type="ChEBI" id="CHEBI:74443"/>
    </reaction>
    <physiologicalReaction direction="right-to-left" evidence="17">
        <dbReference type="Rhea" id="RHEA:69857"/>
    </physiologicalReaction>
</comment>
<dbReference type="CDD" id="cd02801">
    <property type="entry name" value="DUS_like_FMN"/>
    <property type="match status" value="1"/>
</dbReference>
<keyword evidence="12" id="KW-0521">NADP</keyword>
<dbReference type="Proteomes" id="UP000014760">
    <property type="component" value="Unassembled WGS sequence"/>
</dbReference>
<dbReference type="InterPro" id="IPR035587">
    <property type="entry name" value="DUS-like_FMN-bd"/>
</dbReference>
<keyword evidence="11" id="KW-0862">Zinc</keyword>
<evidence type="ECO:0000256" key="10">
    <source>
        <dbReference type="ARBA" id="ARBA00022771"/>
    </source>
</evidence>
<comment type="cofactor">
    <cofactor evidence="1">
        <name>FMN</name>
        <dbReference type="ChEBI" id="CHEBI:58210"/>
    </cofactor>
</comment>
<evidence type="ECO:0000256" key="18">
    <source>
        <dbReference type="ARBA" id="ARBA00049513"/>
    </source>
</evidence>
<keyword evidence="10" id="KW-0863">Zinc-finger</keyword>
<comment type="catalytic activity">
    <reaction evidence="15">
        <text>5,6-dihydrouridine(47) in tRNA + NAD(+) = uridine(47) in tRNA + NADH + H(+)</text>
        <dbReference type="Rhea" id="RHEA:53364"/>
        <dbReference type="Rhea" id="RHEA-COMP:13539"/>
        <dbReference type="Rhea" id="RHEA-COMP:13540"/>
        <dbReference type="ChEBI" id="CHEBI:15378"/>
        <dbReference type="ChEBI" id="CHEBI:57540"/>
        <dbReference type="ChEBI" id="CHEBI:57945"/>
        <dbReference type="ChEBI" id="CHEBI:65315"/>
        <dbReference type="ChEBI" id="CHEBI:74443"/>
        <dbReference type="EC" id="1.3.1.89"/>
    </reaction>
    <physiologicalReaction direction="right-to-left" evidence="15">
        <dbReference type="Rhea" id="RHEA:53366"/>
    </physiologicalReaction>
</comment>
<dbReference type="GO" id="GO:0003723">
    <property type="term" value="F:RNA binding"/>
    <property type="evidence" value="ECO:0007669"/>
    <property type="project" value="TreeGrafter"/>
</dbReference>
<keyword evidence="9" id="KW-0677">Repeat</keyword>
<evidence type="ECO:0000313" key="20">
    <source>
        <dbReference type="EMBL" id="ELT97828.1"/>
    </source>
</evidence>
<evidence type="ECO:0000259" key="19">
    <source>
        <dbReference type="Pfam" id="PF01207"/>
    </source>
</evidence>
<evidence type="ECO:0000256" key="4">
    <source>
        <dbReference type="ARBA" id="ARBA00022630"/>
    </source>
</evidence>
<keyword evidence="14" id="KW-0520">NAD</keyword>
<keyword evidence="5" id="KW-0288">FMN</keyword>
<dbReference type="STRING" id="283909.R7TVD7"/>
<evidence type="ECO:0000256" key="17">
    <source>
        <dbReference type="ARBA" id="ARBA00049447"/>
    </source>
</evidence>
<dbReference type="FunFam" id="3.20.20.70:FF:000067">
    <property type="entry name" value="tRNA-dihydrouridine(47) synthase [NAD(P)(+)]"/>
    <property type="match status" value="1"/>
</dbReference>
<evidence type="ECO:0000256" key="1">
    <source>
        <dbReference type="ARBA" id="ARBA00001917"/>
    </source>
</evidence>
<dbReference type="EnsemblMetazoa" id="CapteT165435">
    <property type="protein sequence ID" value="CapteP165435"/>
    <property type="gene ID" value="CapteG165435"/>
</dbReference>
<dbReference type="GO" id="GO:0102265">
    <property type="term" value="F:tRNA-dihydrouridine47 synthase activity"/>
    <property type="evidence" value="ECO:0007669"/>
    <property type="project" value="UniProtKB-EC"/>
</dbReference>
<feature type="domain" description="DUS-like FMN-binding" evidence="19">
    <location>
        <begin position="8"/>
        <end position="220"/>
    </location>
</feature>
<dbReference type="OMA" id="CEMVFAR"/>
<dbReference type="SUPFAM" id="SSF51395">
    <property type="entry name" value="FMN-linked oxidoreductases"/>
    <property type="match status" value="1"/>
</dbReference>
<evidence type="ECO:0000313" key="22">
    <source>
        <dbReference type="Proteomes" id="UP000014760"/>
    </source>
</evidence>
<dbReference type="FunCoup" id="R7TVD7">
    <property type="interactions" value="1210"/>
</dbReference>
<reference evidence="21" key="3">
    <citation type="submission" date="2015-06" db="UniProtKB">
        <authorList>
            <consortium name="EnsemblMetazoa"/>
        </authorList>
    </citation>
    <scope>IDENTIFICATION</scope>
</reference>
<name>R7TVD7_CAPTE</name>
<reference evidence="22" key="1">
    <citation type="submission" date="2012-12" db="EMBL/GenBank/DDBJ databases">
        <authorList>
            <person name="Hellsten U."/>
            <person name="Grimwood J."/>
            <person name="Chapman J.A."/>
            <person name="Shapiro H."/>
            <person name="Aerts A."/>
            <person name="Otillar R.P."/>
            <person name="Terry A.Y."/>
            <person name="Boore J.L."/>
            <person name="Simakov O."/>
            <person name="Marletaz F."/>
            <person name="Cho S.-J."/>
            <person name="Edsinger-Gonzales E."/>
            <person name="Havlak P."/>
            <person name="Kuo D.-H."/>
            <person name="Larsson T."/>
            <person name="Lv J."/>
            <person name="Arendt D."/>
            <person name="Savage R."/>
            <person name="Osoegawa K."/>
            <person name="de Jong P."/>
            <person name="Lindberg D.R."/>
            <person name="Seaver E.C."/>
            <person name="Weisblat D.A."/>
            <person name="Putnam N.H."/>
            <person name="Grigoriev I.V."/>
            <person name="Rokhsar D.S."/>
        </authorList>
    </citation>
    <scope>NUCLEOTIDE SEQUENCE</scope>
    <source>
        <strain evidence="22">I ESC-2004</strain>
    </source>
</reference>
<dbReference type="EC" id="1.3.1.89" evidence="3"/>
<accession>R7TVD7</accession>
<dbReference type="OrthoDB" id="259935at2759"/>
<evidence type="ECO:0000313" key="21">
    <source>
        <dbReference type="EnsemblMetazoa" id="CapteP165435"/>
    </source>
</evidence>
<evidence type="ECO:0000256" key="15">
    <source>
        <dbReference type="ARBA" id="ARBA00048266"/>
    </source>
</evidence>
<comment type="catalytic activity">
    <reaction evidence="18">
        <text>5,6-dihydrouridine(47) in tRNA + NADP(+) = uridine(47) in tRNA + NADPH + H(+)</text>
        <dbReference type="Rhea" id="RHEA:53360"/>
        <dbReference type="Rhea" id="RHEA-COMP:13539"/>
        <dbReference type="Rhea" id="RHEA-COMP:13540"/>
        <dbReference type="ChEBI" id="CHEBI:15378"/>
        <dbReference type="ChEBI" id="CHEBI:57783"/>
        <dbReference type="ChEBI" id="CHEBI:58349"/>
        <dbReference type="ChEBI" id="CHEBI:65315"/>
        <dbReference type="ChEBI" id="CHEBI:74443"/>
        <dbReference type="EC" id="1.3.1.89"/>
    </reaction>
    <physiologicalReaction direction="right-to-left" evidence="18">
        <dbReference type="Rhea" id="RHEA:53362"/>
    </physiologicalReaction>
</comment>
<keyword evidence="13" id="KW-0560">Oxidoreductase</keyword>
<keyword evidence="6" id="KW-0507">mRNA processing</keyword>
<proteinExistence type="inferred from homology"/>
<dbReference type="PANTHER" id="PTHR45846">
    <property type="entry name" value="TRNA-DIHYDROURIDINE(47) SYNTHASE [NAD(P)(+)]-LIKE"/>
    <property type="match status" value="1"/>
</dbReference>
<dbReference type="EMBL" id="KB308469">
    <property type="protein sequence ID" value="ELT97828.1"/>
    <property type="molecule type" value="Genomic_DNA"/>
</dbReference>
<dbReference type="GO" id="GO:0050660">
    <property type="term" value="F:flavin adenine dinucleotide binding"/>
    <property type="evidence" value="ECO:0007669"/>
    <property type="project" value="InterPro"/>
</dbReference>
<gene>
    <name evidence="20" type="ORF">CAPTEDRAFT_165435</name>
</gene>
<evidence type="ECO:0000256" key="12">
    <source>
        <dbReference type="ARBA" id="ARBA00022857"/>
    </source>
</evidence>